<keyword evidence="2" id="KW-0732">Signal</keyword>
<proteinExistence type="evidence at transcript level"/>
<organism evidence="3">
    <name type="scientific">Amblyomma triste</name>
    <name type="common">Neotropical tick</name>
    <dbReference type="NCBI Taxonomy" id="251400"/>
    <lineage>
        <taxon>Eukaryota</taxon>
        <taxon>Metazoa</taxon>
        <taxon>Ecdysozoa</taxon>
        <taxon>Arthropoda</taxon>
        <taxon>Chelicerata</taxon>
        <taxon>Arachnida</taxon>
        <taxon>Acari</taxon>
        <taxon>Parasitiformes</taxon>
        <taxon>Ixodida</taxon>
        <taxon>Ixodoidea</taxon>
        <taxon>Ixodidae</taxon>
        <taxon>Amblyomminae</taxon>
        <taxon>Amblyomma</taxon>
    </lineage>
</organism>
<feature type="region of interest" description="Disordered" evidence="1">
    <location>
        <begin position="86"/>
        <end position="109"/>
    </location>
</feature>
<dbReference type="AlphaFoldDB" id="A0A023G1N2"/>
<reference evidence="3" key="1">
    <citation type="submission" date="2014-03" db="EMBL/GenBank/DDBJ databases">
        <title>The sialotranscriptome of Amblyomma triste, Amblyomma parvum and Amblyomma cajennense ticks, uncovered by 454-based RNA-seq.</title>
        <authorList>
            <person name="Garcia G.R."/>
            <person name="Gardinassi L.G."/>
            <person name="Ribeiro J.M."/>
            <person name="Anatriello E."/>
            <person name="Ferreira B.R."/>
            <person name="Moreira H.N."/>
            <person name="Mafra C."/>
            <person name="Olegario M.M."/>
            <person name="Szabo P.J."/>
            <person name="Miranda-Santos I.K."/>
            <person name="Maruyama S.R."/>
        </authorList>
    </citation>
    <scope>NUCLEOTIDE SEQUENCE</scope>
    <source>
        <strain evidence="3">Mato Grasso do Sul</strain>
        <tissue evidence="3">Salivary glands</tissue>
    </source>
</reference>
<feature type="chain" id="PRO_5001517961" evidence="2">
    <location>
        <begin position="19"/>
        <end position="109"/>
    </location>
</feature>
<dbReference type="EMBL" id="GBBM01007749">
    <property type="protein sequence ID" value="JAC27669.1"/>
    <property type="molecule type" value="mRNA"/>
</dbReference>
<feature type="signal peptide" evidence="2">
    <location>
        <begin position="1"/>
        <end position="18"/>
    </location>
</feature>
<protein>
    <submittedName>
        <fullName evidence="3">Putative secreted protein</fullName>
    </submittedName>
</protein>
<name>A0A023G1N2_AMBTT</name>
<evidence type="ECO:0000313" key="3">
    <source>
        <dbReference type="EMBL" id="JAC27669.1"/>
    </source>
</evidence>
<feature type="compositionally biased region" description="Polar residues" evidence="1">
    <location>
        <begin position="93"/>
        <end position="109"/>
    </location>
</feature>
<evidence type="ECO:0000256" key="1">
    <source>
        <dbReference type="SAM" id="MobiDB-lite"/>
    </source>
</evidence>
<evidence type="ECO:0000256" key="2">
    <source>
        <dbReference type="SAM" id="SignalP"/>
    </source>
</evidence>
<accession>A0A023G1N2</accession>
<sequence>MHGHPLLYMFSLAIPAVALVPFRSFEQPRSTVRHIPNRQTSRAFSMSCTLVFGRSRVNGTPVAAVALSLGSRFRVQHLDHLGLDENGNYGENHINQHQAGTESTFHMEP</sequence>